<feature type="domain" description="Baseplate protein J-like barrel" evidence="1">
    <location>
        <begin position="101"/>
        <end position="177"/>
    </location>
</feature>
<dbReference type="Proteomes" id="UP000033924">
    <property type="component" value="Unassembled WGS sequence"/>
</dbReference>
<evidence type="ECO:0000259" key="1">
    <source>
        <dbReference type="Pfam" id="PF04865"/>
    </source>
</evidence>
<protein>
    <recommendedName>
        <fullName evidence="1">Baseplate protein J-like barrel domain-containing protein</fullName>
    </recommendedName>
</protein>
<dbReference type="AlphaFoldDB" id="A0A0M2KF64"/>
<proteinExistence type="predicted"/>
<dbReference type="InterPro" id="IPR006949">
    <property type="entry name" value="Barrel_Baseplate_J-like"/>
</dbReference>
<evidence type="ECO:0000313" key="3">
    <source>
        <dbReference type="Proteomes" id="UP000033924"/>
    </source>
</evidence>
<gene>
    <name evidence="2" type="ORF">SY86_11970</name>
</gene>
<keyword evidence="3" id="KW-1185">Reference proteome</keyword>
<dbReference type="Pfam" id="PF04865">
    <property type="entry name" value="Baseplate_J"/>
    <property type="match status" value="1"/>
</dbReference>
<comment type="caution">
    <text evidence="2">The sequence shown here is derived from an EMBL/GenBank/DDBJ whole genome shotgun (WGS) entry which is preliminary data.</text>
</comment>
<sequence length="395" mass="42444">MSDYQFIASTGVIIPDTSTLREQVENEFRDVFGQEIDLSSETPQGALVTMEVENRDAIARNNAELANQINPDIAGGIFLDAIWALMGGQRLSATHSFLTNVQFAGVPQTLIPKGSLAETQAGDAFETTSVLIIGSDGVTKGDMRSLESGPVGCGAGKLVRVASSVLGWETVNNPADAVLGRVAESDIRTRRRRRNTLAKNTVSVGEAIISALYDIEGVESLSYRENYTDADQVIDGVPLVKHSIYVCVDGGPREEIAVALLRTKTVGAAYNGSETVEVTEPSSGQVYNVKFDRPKEITVFCRVTVRKSPFDAQTLIPDAVEKWVAGETDTDDGLAVGRDVSPFEIAAAVNTAEPRLFVLKVELSTDGVTWSTDGIPVQINAVARLRRNAVQVVIV</sequence>
<dbReference type="EMBL" id="JXNU01000003">
    <property type="protein sequence ID" value="KKF35982.1"/>
    <property type="molecule type" value="Genomic_DNA"/>
</dbReference>
<dbReference type="RefSeq" id="WP_016191122.1">
    <property type="nucleotide sequence ID" value="NZ_CP089932.1"/>
</dbReference>
<dbReference type="STRING" id="65700.SY86_11970"/>
<accession>A0A0M2KF64</accession>
<organism evidence="2 3">
    <name type="scientific">Erwinia tracheiphila</name>
    <dbReference type="NCBI Taxonomy" id="65700"/>
    <lineage>
        <taxon>Bacteria</taxon>
        <taxon>Pseudomonadati</taxon>
        <taxon>Pseudomonadota</taxon>
        <taxon>Gammaproteobacteria</taxon>
        <taxon>Enterobacterales</taxon>
        <taxon>Erwiniaceae</taxon>
        <taxon>Erwinia</taxon>
    </lineage>
</organism>
<name>A0A0M2KF64_9GAMM</name>
<evidence type="ECO:0000313" key="2">
    <source>
        <dbReference type="EMBL" id="KKF35982.1"/>
    </source>
</evidence>
<reference evidence="2 3" key="1">
    <citation type="submission" date="2015-01" db="EMBL/GenBank/DDBJ databases">
        <title>Erwinia tracheiphila.</title>
        <authorList>
            <person name="Shapiro L.R."/>
        </authorList>
    </citation>
    <scope>NUCLEOTIDE SEQUENCE [LARGE SCALE GENOMIC DNA]</scope>
    <source>
        <strain evidence="2 3">BuffGH</strain>
    </source>
</reference>
<dbReference type="PATRIC" id="fig|65700.7.peg.3019"/>